<dbReference type="Pfam" id="PF14497">
    <property type="entry name" value="GST_C_3"/>
    <property type="match status" value="1"/>
</dbReference>
<dbReference type="InterPro" id="IPR010987">
    <property type="entry name" value="Glutathione-S-Trfase_C-like"/>
</dbReference>
<dbReference type="PANTHER" id="PTHR11571:SF150">
    <property type="entry name" value="GLUTATHIONE S-TRANSFERASE"/>
    <property type="match status" value="1"/>
</dbReference>
<dbReference type="PROSITE" id="PS50404">
    <property type="entry name" value="GST_NTER"/>
    <property type="match status" value="1"/>
</dbReference>
<evidence type="ECO:0000313" key="4">
    <source>
        <dbReference type="Proteomes" id="UP000193560"/>
    </source>
</evidence>
<dbReference type="Gene3D" id="1.20.1050.10">
    <property type="match status" value="1"/>
</dbReference>
<dbReference type="InterPro" id="IPR004045">
    <property type="entry name" value="Glutathione_S-Trfase_N"/>
</dbReference>
<dbReference type="AlphaFoldDB" id="A0A1X2IJH9"/>
<evidence type="ECO:0000313" key="3">
    <source>
        <dbReference type="EMBL" id="ORZ17708.1"/>
    </source>
</evidence>
<sequence length="217" mass="25181">MTLTNVTLHYFKLGDKPSSCGWGENLNLLLKDAGVDFEYVRSDFSNWEQDKADFIKNKNIPHPTLPLVEVNGTFYNKTVPTMRFLSKKLGKYAGANDEEEYRLDTVADIVRDHFGSYGPLFRSTDQEKLKEHFEKDTKKYLAAYNNIYGEKDGAYILGDEISYADFLVYHMIDDDNYALRDHFELIQKDYPNVARFIKAFIQRPKLVDYLASLKAEN</sequence>
<keyword evidence="3" id="KW-0808">Transferase</keyword>
<dbReference type="STRING" id="90262.A0A1X2IJH9"/>
<dbReference type="OrthoDB" id="414243at2759"/>
<proteinExistence type="predicted"/>
<dbReference type="Proteomes" id="UP000193560">
    <property type="component" value="Unassembled WGS sequence"/>
</dbReference>
<name>A0A1X2IJH9_9FUNG</name>
<dbReference type="GO" id="GO:0004364">
    <property type="term" value="F:glutathione transferase activity"/>
    <property type="evidence" value="ECO:0007669"/>
    <property type="project" value="TreeGrafter"/>
</dbReference>
<dbReference type="SUPFAM" id="SSF52833">
    <property type="entry name" value="Thioredoxin-like"/>
    <property type="match status" value="1"/>
</dbReference>
<organism evidence="3 4">
    <name type="scientific">Absidia repens</name>
    <dbReference type="NCBI Taxonomy" id="90262"/>
    <lineage>
        <taxon>Eukaryota</taxon>
        <taxon>Fungi</taxon>
        <taxon>Fungi incertae sedis</taxon>
        <taxon>Mucoromycota</taxon>
        <taxon>Mucoromycotina</taxon>
        <taxon>Mucoromycetes</taxon>
        <taxon>Mucorales</taxon>
        <taxon>Cunninghamellaceae</taxon>
        <taxon>Absidia</taxon>
    </lineage>
</organism>
<dbReference type="InterPro" id="IPR036249">
    <property type="entry name" value="Thioredoxin-like_sf"/>
</dbReference>
<protein>
    <submittedName>
        <fullName evidence="3">Class gamma glutathione S-transferase</fullName>
    </submittedName>
</protein>
<accession>A0A1X2IJH9</accession>
<dbReference type="EMBL" id="MCGE01000009">
    <property type="protein sequence ID" value="ORZ17708.1"/>
    <property type="molecule type" value="Genomic_DNA"/>
</dbReference>
<dbReference type="Gene3D" id="3.40.30.10">
    <property type="entry name" value="Glutaredoxin"/>
    <property type="match status" value="1"/>
</dbReference>
<keyword evidence="4" id="KW-1185">Reference proteome</keyword>
<feature type="domain" description="GST C-terminal" evidence="2">
    <location>
        <begin position="96"/>
        <end position="217"/>
    </location>
</feature>
<dbReference type="SUPFAM" id="SSF47616">
    <property type="entry name" value="GST C-terminal domain-like"/>
    <property type="match status" value="1"/>
</dbReference>
<dbReference type="CDD" id="cd03192">
    <property type="entry name" value="GST_C_Sigma_like"/>
    <property type="match status" value="1"/>
</dbReference>
<dbReference type="InterPro" id="IPR040079">
    <property type="entry name" value="Glutathione_S-Trfase"/>
</dbReference>
<gene>
    <name evidence="3" type="ORF">BCR42DRAFT_412348</name>
</gene>
<feature type="domain" description="GST N-terminal" evidence="1">
    <location>
        <begin position="4"/>
        <end position="93"/>
    </location>
</feature>
<dbReference type="GO" id="GO:0006749">
    <property type="term" value="P:glutathione metabolic process"/>
    <property type="evidence" value="ECO:0007669"/>
    <property type="project" value="TreeGrafter"/>
</dbReference>
<comment type="caution">
    <text evidence="3">The sequence shown here is derived from an EMBL/GenBank/DDBJ whole genome shotgun (WGS) entry which is preliminary data.</text>
</comment>
<dbReference type="Pfam" id="PF02798">
    <property type="entry name" value="GST_N"/>
    <property type="match status" value="1"/>
</dbReference>
<dbReference type="InterPro" id="IPR036282">
    <property type="entry name" value="Glutathione-S-Trfase_C_sf"/>
</dbReference>
<dbReference type="InterPro" id="IPR050213">
    <property type="entry name" value="GST_superfamily"/>
</dbReference>
<dbReference type="PANTHER" id="PTHR11571">
    <property type="entry name" value="GLUTATHIONE S-TRANSFERASE"/>
    <property type="match status" value="1"/>
</dbReference>
<reference evidence="3 4" key="1">
    <citation type="submission" date="2016-07" db="EMBL/GenBank/DDBJ databases">
        <title>Pervasive Adenine N6-methylation of Active Genes in Fungi.</title>
        <authorList>
            <consortium name="DOE Joint Genome Institute"/>
            <person name="Mondo S.J."/>
            <person name="Dannebaum R.O."/>
            <person name="Kuo R.C."/>
            <person name="Labutti K."/>
            <person name="Haridas S."/>
            <person name="Kuo A."/>
            <person name="Salamov A."/>
            <person name="Ahrendt S.R."/>
            <person name="Lipzen A."/>
            <person name="Sullivan W."/>
            <person name="Andreopoulos W.B."/>
            <person name="Clum A."/>
            <person name="Lindquist E."/>
            <person name="Daum C."/>
            <person name="Ramamoorthy G.K."/>
            <person name="Gryganskyi A."/>
            <person name="Culley D."/>
            <person name="Magnuson J.K."/>
            <person name="James T.Y."/>
            <person name="O'Malley M.A."/>
            <person name="Stajich J.E."/>
            <person name="Spatafora J.W."/>
            <person name="Visel A."/>
            <person name="Grigoriev I.V."/>
        </authorList>
    </citation>
    <scope>NUCLEOTIDE SEQUENCE [LARGE SCALE GENOMIC DNA]</scope>
    <source>
        <strain evidence="3 4">NRRL 1336</strain>
    </source>
</reference>
<dbReference type="SFLD" id="SFLDS00019">
    <property type="entry name" value="Glutathione_Transferase_(cytos"/>
    <property type="match status" value="1"/>
</dbReference>
<dbReference type="PROSITE" id="PS50405">
    <property type="entry name" value="GST_CTER"/>
    <property type="match status" value="1"/>
</dbReference>
<evidence type="ECO:0000259" key="2">
    <source>
        <dbReference type="PROSITE" id="PS50405"/>
    </source>
</evidence>
<dbReference type="InterPro" id="IPR004046">
    <property type="entry name" value="GST_C"/>
</dbReference>
<evidence type="ECO:0000259" key="1">
    <source>
        <dbReference type="PROSITE" id="PS50404"/>
    </source>
</evidence>